<evidence type="ECO:0000256" key="1">
    <source>
        <dbReference type="SAM" id="MobiDB-lite"/>
    </source>
</evidence>
<proteinExistence type="predicted"/>
<protein>
    <submittedName>
        <fullName evidence="4">Uncharacterized protein LOC106813348</fullName>
    </submittedName>
</protein>
<feature type="domain" description="UMA" evidence="2">
    <location>
        <begin position="158"/>
        <end position="205"/>
    </location>
</feature>
<sequence>MIKALIRTSKKPKNKKIMSPVTPRPVAMGSYHSSQAVSIASNTRDDCVTVDGFVLVPNSNDLEELPSRKLSDVRGFNDQVASPRSIKLPPAPSRPLLAIDAPLGKSEMSVSYSKLRQAPEIPHKSARNEDMPSVTTVSKEMNNLTVSPTCGHTELTYLTGVPLILSERLCSPADITRMQQLSVPHLKEPRWQDLCYDYSLERMLVEEDNMESTDEESSEDS</sequence>
<evidence type="ECO:0000259" key="2">
    <source>
        <dbReference type="PROSITE" id="PS51497"/>
    </source>
</evidence>
<dbReference type="Proteomes" id="UP000695022">
    <property type="component" value="Unplaced"/>
</dbReference>
<name>A0ABM1EL92_PRICU</name>
<dbReference type="GeneID" id="106813348"/>
<gene>
    <name evidence="4" type="primary">LOC106813348</name>
</gene>
<accession>A0ABM1EL92</accession>
<reference evidence="4" key="1">
    <citation type="submission" date="2025-08" db="UniProtKB">
        <authorList>
            <consortium name="RefSeq"/>
        </authorList>
    </citation>
    <scope>IDENTIFICATION</scope>
</reference>
<organism evidence="3 4">
    <name type="scientific">Priapulus caudatus</name>
    <name type="common">Priapulid worm</name>
    <dbReference type="NCBI Taxonomy" id="37621"/>
    <lineage>
        <taxon>Eukaryota</taxon>
        <taxon>Metazoa</taxon>
        <taxon>Ecdysozoa</taxon>
        <taxon>Scalidophora</taxon>
        <taxon>Priapulida</taxon>
        <taxon>Priapulimorpha</taxon>
        <taxon>Priapulimorphida</taxon>
        <taxon>Priapulidae</taxon>
        <taxon>Priapulus</taxon>
    </lineage>
</organism>
<dbReference type="InterPro" id="IPR023340">
    <property type="entry name" value="UMA"/>
</dbReference>
<dbReference type="RefSeq" id="XP_014672963.1">
    <property type="nucleotide sequence ID" value="XM_014817477.1"/>
</dbReference>
<dbReference type="PROSITE" id="PS51497">
    <property type="entry name" value="UMA"/>
    <property type="match status" value="1"/>
</dbReference>
<evidence type="ECO:0000313" key="3">
    <source>
        <dbReference type="Proteomes" id="UP000695022"/>
    </source>
</evidence>
<keyword evidence="3" id="KW-1185">Reference proteome</keyword>
<evidence type="ECO:0000313" key="4">
    <source>
        <dbReference type="RefSeq" id="XP_014672963.1"/>
    </source>
</evidence>
<feature type="region of interest" description="Disordered" evidence="1">
    <location>
        <begin position="1"/>
        <end position="23"/>
    </location>
</feature>